<dbReference type="EMBL" id="CAMAPE010000057">
    <property type="protein sequence ID" value="CAH9111814.1"/>
    <property type="molecule type" value="Genomic_DNA"/>
</dbReference>
<evidence type="ECO:0000313" key="1">
    <source>
        <dbReference type="EMBL" id="CAH9111814.1"/>
    </source>
</evidence>
<name>A0A9P1EJK8_CUSEU</name>
<reference evidence="1" key="1">
    <citation type="submission" date="2022-07" db="EMBL/GenBank/DDBJ databases">
        <authorList>
            <person name="Macas J."/>
            <person name="Novak P."/>
            <person name="Neumann P."/>
        </authorList>
    </citation>
    <scope>NUCLEOTIDE SEQUENCE</scope>
</reference>
<proteinExistence type="predicted"/>
<evidence type="ECO:0000313" key="2">
    <source>
        <dbReference type="Proteomes" id="UP001152484"/>
    </source>
</evidence>
<organism evidence="1 2">
    <name type="scientific">Cuscuta europaea</name>
    <name type="common">European dodder</name>
    <dbReference type="NCBI Taxonomy" id="41803"/>
    <lineage>
        <taxon>Eukaryota</taxon>
        <taxon>Viridiplantae</taxon>
        <taxon>Streptophyta</taxon>
        <taxon>Embryophyta</taxon>
        <taxon>Tracheophyta</taxon>
        <taxon>Spermatophyta</taxon>
        <taxon>Magnoliopsida</taxon>
        <taxon>eudicotyledons</taxon>
        <taxon>Gunneridae</taxon>
        <taxon>Pentapetalae</taxon>
        <taxon>asterids</taxon>
        <taxon>lamiids</taxon>
        <taxon>Solanales</taxon>
        <taxon>Convolvulaceae</taxon>
        <taxon>Cuscuteae</taxon>
        <taxon>Cuscuta</taxon>
        <taxon>Cuscuta subgen. Cuscuta</taxon>
    </lineage>
</organism>
<feature type="non-terminal residue" evidence="1">
    <location>
        <position position="127"/>
    </location>
</feature>
<keyword evidence="2" id="KW-1185">Reference proteome</keyword>
<dbReference type="AlphaFoldDB" id="A0A9P1EJK8"/>
<comment type="caution">
    <text evidence="1">The sequence shown here is derived from an EMBL/GenBank/DDBJ whole genome shotgun (WGS) entry which is preliminary data.</text>
</comment>
<dbReference type="Proteomes" id="UP001152484">
    <property type="component" value="Unassembled WGS sequence"/>
</dbReference>
<gene>
    <name evidence="1" type="ORF">CEURO_LOCUS19399</name>
</gene>
<protein>
    <submittedName>
        <fullName evidence="1">Uncharacterized protein</fullName>
    </submittedName>
</protein>
<sequence length="127" mass="14239">MDISNSKRHGFLSSFLPCRVAMDLFSTCTVHTATDSVLGNTLTYFLHTVHGRKISIAVLSQTSTLGDNCNATIEWKQFLAVSGYDRLLPTRFRNKGEFEHKMNHFLRRGLILPPPAEGFSRNIGTPL</sequence>
<accession>A0A9P1EJK8</accession>